<sequence length="346" mass="36758">MRATTAKGHAGRHNQWITVIGLTTLQIWALILRAHCQQTTGDAIDSVTDLCTEVEYTNKLWEHYSEQLNGINRNRQQLAADIASMELAAAAEPDPPKKLGYKALQTMLQLKKADYDSSITPAEEKLKTVTTVLAARKQQVITAMSIQPSAAFEKTKAVHDATASGFTSGGSDASCTVSFRAKPTTHSKCSYKQTPSEHVHKAPTELTKANSLKLAPDTTFTPVQATAKALAGGTLRSATTTTAADKDCAGSSGENRGAGSNRMGVDLGLESATYAKVATITIYQNSDPSSGCRSEEPKNNDGLITAEILAHAVCLAKGITVPPAYSLQGKSADDLKNDEDMLTAMA</sequence>
<keyword evidence="2" id="KW-0732">Signal</keyword>
<dbReference type="EMBL" id="KX699695">
    <property type="protein sequence ID" value="APD73651.1"/>
    <property type="molecule type" value="Genomic_DNA"/>
</dbReference>
<feature type="chain" id="PRO_5011896357" evidence="2">
    <location>
        <begin position="42"/>
        <end position="346"/>
    </location>
</feature>
<feature type="signal peptide" evidence="2">
    <location>
        <begin position="1"/>
        <end position="41"/>
    </location>
</feature>
<organism evidence="3">
    <name type="scientific">Trypanosoma brucei</name>
    <dbReference type="NCBI Taxonomy" id="5691"/>
    <lineage>
        <taxon>Eukaryota</taxon>
        <taxon>Discoba</taxon>
        <taxon>Euglenozoa</taxon>
        <taxon>Kinetoplastea</taxon>
        <taxon>Metakinetoplastina</taxon>
        <taxon>Trypanosomatida</taxon>
        <taxon>Trypanosomatidae</taxon>
        <taxon>Trypanosoma</taxon>
    </lineage>
</organism>
<feature type="region of interest" description="Disordered" evidence="1">
    <location>
        <begin position="241"/>
        <end position="262"/>
    </location>
</feature>
<dbReference type="AlphaFoldDB" id="A0A1J0R781"/>
<protein>
    <submittedName>
        <fullName evidence="3 4">Variant surface glycoprotein</fullName>
    </submittedName>
</protein>
<reference evidence="4" key="2">
    <citation type="submission" date="2016-12" db="EMBL/GenBank/DDBJ databases">
        <title>Extending the VSGnome of Trypanosoma brucei strain TREU927.</title>
        <authorList>
            <person name="Cross G.A."/>
        </authorList>
    </citation>
    <scope>NUCLEOTIDE SEQUENCE</scope>
    <source>
        <strain evidence="4">Tb927.99.1614</strain>
    </source>
</reference>
<evidence type="ECO:0000256" key="1">
    <source>
        <dbReference type="SAM" id="MobiDB-lite"/>
    </source>
</evidence>
<dbReference type="EMBL" id="KY404580">
    <property type="protein sequence ID" value="ARB50831.1"/>
    <property type="molecule type" value="Genomic_DNA"/>
</dbReference>
<evidence type="ECO:0000313" key="4">
    <source>
        <dbReference type="EMBL" id="ARB50831.1"/>
    </source>
</evidence>
<name>A0A1J0R781_9TRYP</name>
<evidence type="ECO:0000256" key="2">
    <source>
        <dbReference type="SAM" id="SignalP"/>
    </source>
</evidence>
<proteinExistence type="predicted"/>
<accession>A0A1J0R781</accession>
<evidence type="ECO:0000313" key="3">
    <source>
        <dbReference type="EMBL" id="APD73651.1"/>
    </source>
</evidence>
<reference evidence="3" key="1">
    <citation type="submission" date="2016-08" db="EMBL/GenBank/DDBJ databases">
        <title>VSG repertoire of Trypanosoma brucei EATRO 1125.</title>
        <authorList>
            <person name="Cross G.A."/>
        </authorList>
    </citation>
    <scope>NUCLEOTIDE SEQUENCE</scope>
    <source>
        <strain evidence="3">EATRO 1125</strain>
    </source>
</reference>
<dbReference type="VEuPathDB" id="TriTrypDB:Tb427_000131100"/>